<evidence type="ECO:0000256" key="2">
    <source>
        <dbReference type="ARBA" id="ARBA00022614"/>
    </source>
</evidence>
<dbReference type="Pfam" id="PF01582">
    <property type="entry name" value="TIR"/>
    <property type="match status" value="1"/>
</dbReference>
<comment type="similarity">
    <text evidence="1">Belongs to the Toll-like receptor family.</text>
</comment>
<evidence type="ECO:0000259" key="7">
    <source>
        <dbReference type="PROSITE" id="PS50280"/>
    </source>
</evidence>
<dbReference type="InterPro" id="IPR035897">
    <property type="entry name" value="Toll_tir_struct_dom_sf"/>
</dbReference>
<evidence type="ECO:0008006" key="9">
    <source>
        <dbReference type="Google" id="ProtNLM"/>
    </source>
</evidence>
<dbReference type="SUPFAM" id="SSF52058">
    <property type="entry name" value="L domain-like"/>
    <property type="match status" value="1"/>
</dbReference>
<dbReference type="Gene3D" id="3.80.10.10">
    <property type="entry name" value="Ribonuclease Inhibitor"/>
    <property type="match status" value="5"/>
</dbReference>
<dbReference type="GO" id="GO:0008170">
    <property type="term" value="F:N-methyltransferase activity"/>
    <property type="evidence" value="ECO:0007669"/>
    <property type="project" value="UniProtKB-ARBA"/>
</dbReference>
<dbReference type="PANTHER" id="PTHR46455">
    <property type="entry name" value="SET AND MYND DOMAIN CONTAINING, ARTHROPOD-SPECIFIC, MEMBER 4, ISOFORM A"/>
    <property type="match status" value="1"/>
</dbReference>
<dbReference type="InterPro" id="IPR032675">
    <property type="entry name" value="LRR_dom_sf"/>
</dbReference>
<keyword evidence="5" id="KW-0812">Transmembrane</keyword>
<dbReference type="SUPFAM" id="SSF82199">
    <property type="entry name" value="SET domain"/>
    <property type="match status" value="1"/>
</dbReference>
<evidence type="ECO:0000256" key="4">
    <source>
        <dbReference type="SAM" id="MobiDB-lite"/>
    </source>
</evidence>
<feature type="domain" description="TIR" evidence="6">
    <location>
        <begin position="1493"/>
        <end position="1644"/>
    </location>
</feature>
<dbReference type="Gene3D" id="1.10.220.160">
    <property type="match status" value="1"/>
</dbReference>
<gene>
    <name evidence="8" type="ORF">TTEB3V08_LOCUS6205</name>
</gene>
<reference evidence="8" key="1">
    <citation type="submission" date="2020-11" db="EMBL/GenBank/DDBJ databases">
        <authorList>
            <person name="Tran Van P."/>
        </authorList>
    </citation>
    <scope>NUCLEOTIDE SEQUENCE</scope>
</reference>
<dbReference type="PROSITE" id="PS50280">
    <property type="entry name" value="SET"/>
    <property type="match status" value="1"/>
</dbReference>
<dbReference type="SUPFAM" id="SSF52200">
    <property type="entry name" value="Toll/Interleukin receptor TIR domain"/>
    <property type="match status" value="1"/>
</dbReference>
<dbReference type="SUPFAM" id="SSF52047">
    <property type="entry name" value="RNI-like"/>
    <property type="match status" value="1"/>
</dbReference>
<dbReference type="PANTHER" id="PTHR46455:SF4">
    <property type="entry name" value="GH11294P"/>
    <property type="match status" value="1"/>
</dbReference>
<dbReference type="CDD" id="cd20071">
    <property type="entry name" value="SET_SMYD"/>
    <property type="match status" value="1"/>
</dbReference>
<dbReference type="InterPro" id="IPR046341">
    <property type="entry name" value="SET_dom_sf"/>
</dbReference>
<feature type="transmembrane region" description="Helical" evidence="5">
    <location>
        <begin position="1435"/>
        <end position="1456"/>
    </location>
</feature>
<dbReference type="Pfam" id="PF13855">
    <property type="entry name" value="LRR_8"/>
    <property type="match status" value="2"/>
</dbReference>
<dbReference type="SMART" id="SM00369">
    <property type="entry name" value="LRR_TYP"/>
    <property type="match status" value="8"/>
</dbReference>
<evidence type="ECO:0000256" key="5">
    <source>
        <dbReference type="SAM" id="Phobius"/>
    </source>
</evidence>
<dbReference type="InterPro" id="IPR053010">
    <property type="entry name" value="SET_SmydA-8"/>
</dbReference>
<proteinExistence type="inferred from homology"/>
<evidence type="ECO:0000256" key="1">
    <source>
        <dbReference type="ARBA" id="ARBA00009634"/>
    </source>
</evidence>
<dbReference type="PROSITE" id="PS50104">
    <property type="entry name" value="TIR"/>
    <property type="match status" value="1"/>
</dbReference>
<dbReference type="SMART" id="SM00255">
    <property type="entry name" value="TIR"/>
    <property type="match status" value="1"/>
</dbReference>
<dbReference type="Gene3D" id="6.10.140.2220">
    <property type="match status" value="1"/>
</dbReference>
<evidence type="ECO:0000256" key="3">
    <source>
        <dbReference type="ARBA" id="ARBA00022737"/>
    </source>
</evidence>
<keyword evidence="5" id="KW-0472">Membrane</keyword>
<feature type="region of interest" description="Disordered" evidence="4">
    <location>
        <begin position="709"/>
        <end position="737"/>
    </location>
</feature>
<dbReference type="Gene3D" id="3.40.50.10140">
    <property type="entry name" value="Toll/interleukin-1 receptor homology (TIR) domain"/>
    <property type="match status" value="1"/>
</dbReference>
<dbReference type="GO" id="GO:0008276">
    <property type="term" value="F:protein methyltransferase activity"/>
    <property type="evidence" value="ECO:0007669"/>
    <property type="project" value="UniProtKB-ARBA"/>
</dbReference>
<dbReference type="GO" id="GO:0007165">
    <property type="term" value="P:signal transduction"/>
    <property type="evidence" value="ECO:0007669"/>
    <property type="project" value="InterPro"/>
</dbReference>
<evidence type="ECO:0000313" key="8">
    <source>
        <dbReference type="EMBL" id="CAD7458221.1"/>
    </source>
</evidence>
<protein>
    <recommendedName>
        <fullName evidence="9">Toll-like receptor</fullName>
    </recommendedName>
</protein>
<dbReference type="GO" id="GO:0008757">
    <property type="term" value="F:S-adenosylmethionine-dependent methyltransferase activity"/>
    <property type="evidence" value="ECO:0007669"/>
    <property type="project" value="UniProtKB-ARBA"/>
</dbReference>
<feature type="domain" description="SET" evidence="7">
    <location>
        <begin position="1"/>
        <end position="249"/>
    </location>
</feature>
<dbReference type="InterPro" id="IPR000157">
    <property type="entry name" value="TIR_dom"/>
</dbReference>
<keyword evidence="2" id="KW-0433">Leucine-rich repeat</keyword>
<keyword evidence="3" id="KW-0677">Repeat</keyword>
<accession>A0A7R9IGW9</accession>
<dbReference type="InterPro" id="IPR001214">
    <property type="entry name" value="SET_dom"/>
</dbReference>
<keyword evidence="5" id="KW-1133">Transmembrane helix</keyword>
<dbReference type="InterPro" id="IPR001611">
    <property type="entry name" value="Leu-rich_rpt"/>
</dbReference>
<dbReference type="InterPro" id="IPR003591">
    <property type="entry name" value="Leu-rich_rpt_typical-subtyp"/>
</dbReference>
<dbReference type="Gene3D" id="2.170.270.10">
    <property type="entry name" value="SET domain"/>
    <property type="match status" value="1"/>
</dbReference>
<name>A0A7R9IGW9_9NEOP</name>
<evidence type="ECO:0000259" key="6">
    <source>
        <dbReference type="PROSITE" id="PS50104"/>
    </source>
</evidence>
<dbReference type="Pfam" id="PF00856">
    <property type="entry name" value="SET"/>
    <property type="match status" value="1"/>
</dbReference>
<organism evidence="8">
    <name type="scientific">Timema tahoe</name>
    <dbReference type="NCBI Taxonomy" id="61484"/>
    <lineage>
        <taxon>Eukaryota</taxon>
        <taxon>Metazoa</taxon>
        <taxon>Ecdysozoa</taxon>
        <taxon>Arthropoda</taxon>
        <taxon>Hexapoda</taxon>
        <taxon>Insecta</taxon>
        <taxon>Pterygota</taxon>
        <taxon>Neoptera</taxon>
        <taxon>Polyneoptera</taxon>
        <taxon>Phasmatodea</taxon>
        <taxon>Timematodea</taxon>
        <taxon>Timematoidea</taxon>
        <taxon>Timematidae</taxon>
        <taxon>Timema</taxon>
    </lineage>
</organism>
<sequence>MTGQYGNEEQGYAKKENVCENALLGRHLVATRDIKEGVVVLKELPLVAGPPQITPPVCLGCYRTLDLFGSRECATCGWPLCSDKCGKSQAHKPECHITSTRRGAKVSVKTFHQPHPTYQCLLVLRCLYQRDSNPDVWKKLQNLESHCEERRKTSRYEEDRVAVAQFVRHFFNLQDFSEEQILRVCGIVQVNGHEVPVTEPPHVAIYETASLLEHHCRPNCSKSFTSSGGLIIRTAEPILKGKHLSICYSDALWGTANRRHHLSETKFFWCTCERCADPTELGTFFSAIRCKNSPCDGYLLSEHPLLQGTPEETPLNSEWRCHTCRVVVPVIEVLETLEKVGRYLSSMEKGDPRSCERFQEQFENLLHPNHFYLTDVQLALAQLYGQDCPEGLQGIRDEDLQKKIKLCRQLLALVDHLVPCKLLVLGTYSQDYLEENQALSTTADPAGASAENRVRGVLMFELHAVVAEEARRRANRDGMDPGEFRDRLLGSGGEQIGLEWTLTSSFTVDISHLPLGYVPKCRATQLSRCHPPSLQESKRLLTDAAFLLQYEPEVLPEGKMAVQARKNLEDLNVLLQNIHEVYPHIRGGREENQTTLSKADPDSNLDLPVIGSLVYRKSSAAIEAAPLWETNQGPLDLWLINGNLTSLIRGRTTFRNNLRCASRTNGHMDIGWGKLAGRYHMTNEAIHSKSEMALSPTPAHSVVRNEGVGRHTSTHTPAVSLTHAGGHARTPSEKHRTLGDRVVVQRPHDVPLPYLLYRGCLIFPLSQLVHPAYIYIFREEKNDGQTKTHEERKRGMVMPWSVFWQVLLLLCCLSLDSLGSGVEHATDNSTIVTGLEDDGTCKCKEISVGKMSCQATCMAPPSTDNTNISVLEIRSSTLVGLRVGTLSAWTSLKAITIEDNYHLVEIEPGTFRGMNLVTNLSISSNINLSYLSEGVFEGLDSLVTLQLKKNNFSAFQSFVAALSPKYLPWLRKLILNENPLQRVEVEDLAALNGSLLEDLHLVSCQLEYVQPESLNTLTHLRALYLGLNTLNVSLLAGLIGELTTSGIPLRILNLYSVGLQSSIPENLLNAIADSDITHLSLARNQFQSLRPGSFPIMPHLLHLDLREIVAINFPQGILNGTVAPNLTTLLFGGNRLPGIVPGILLPHLQSLDLSSNSGDSRDRSYFDLGEGMFVNMTSLSYLNLSYNYVRTISRKTFKGLTNLDKALSLKNATIVHIEPYSFSELENLQFLNLEDNIFPSFINLTSSLFEGLMNLKVLLLGGCGIPSLSKDPNVFSPLARLEYLGLERNLLVTLSPQLFSPLPNLLGVDLSTNLIVPWKDEEERVFKNVSTSLQVFMQDNKLTYISPAMIEDFLDVELIKLSGNPFTCDCRYFYRTKLWLGVSNLSLTSLRTTQSSLKCYSPDKWREKPLLEYLDKLDLEETICRFVINPDSDSIFAWIITPIVILMIFLLVFLILGYKYRSYIRYWVFLANVNMRRHGFKARRKIQEGYSNYQYDAFVSYSNEDRNFVVRLVAMLENYEPFLKLCVYERDFEIGSVISESILQSVAMSRRIVLIVSDAFVRSQWCMWELQLAGNKKMFLEGGEKRRLSLRGREDPLVLVRLGQVADTHMTPFLKYLLKTRVYLEWDHEPKRQRQFWDRLRTTLSPPSISISPGPTN</sequence>
<dbReference type="EMBL" id="OE002131">
    <property type="protein sequence ID" value="CAD7458221.1"/>
    <property type="molecule type" value="Genomic_DNA"/>
</dbReference>